<evidence type="ECO:0000256" key="3">
    <source>
        <dbReference type="SAM" id="SignalP"/>
    </source>
</evidence>
<feature type="signal peptide" evidence="3">
    <location>
        <begin position="1"/>
        <end position="26"/>
    </location>
</feature>
<evidence type="ECO:0000259" key="4">
    <source>
        <dbReference type="PROSITE" id="PS51473"/>
    </source>
</evidence>
<keyword evidence="2" id="KW-0677">Repeat</keyword>
<evidence type="ECO:0000313" key="6">
    <source>
        <dbReference type="Proteomes" id="UP000026962"/>
    </source>
</evidence>
<name>A0A0E0KW83_ORYPU</name>
<dbReference type="Gramene" id="OPUNC04G25680.1">
    <property type="protein sequence ID" value="OPUNC04G25680.1"/>
    <property type="gene ID" value="OPUNC04G25680"/>
</dbReference>
<accession>A0A0E0KW83</accession>
<dbReference type="AlphaFoldDB" id="A0A0E0KW83"/>
<dbReference type="CDD" id="cd23509">
    <property type="entry name" value="Gnk2-like"/>
    <property type="match status" value="2"/>
</dbReference>
<dbReference type="Pfam" id="PF01657">
    <property type="entry name" value="Stress-antifung"/>
    <property type="match status" value="2"/>
</dbReference>
<dbReference type="STRING" id="4537.A0A0E0KW83"/>
<feature type="domain" description="Gnk2-homologous" evidence="4">
    <location>
        <begin position="25"/>
        <end position="129"/>
    </location>
</feature>
<feature type="chain" id="PRO_5002365556" description="Gnk2-homologous domain-containing protein" evidence="3">
    <location>
        <begin position="27"/>
        <end position="260"/>
    </location>
</feature>
<evidence type="ECO:0000256" key="1">
    <source>
        <dbReference type="ARBA" id="ARBA00022729"/>
    </source>
</evidence>
<dbReference type="InterPro" id="IPR038408">
    <property type="entry name" value="GNK2_sf"/>
</dbReference>
<sequence>MARCTSLVHSVLVLAAAVALVPLAAGQPWATCGDGTYKKGSAYENNLLNLALTLRDGASSQEILFSTGSNGAAPNTVYGLLLCRGDVSRSVCYECGTSVWKDAGRVCHRAKDVALVYNECYARLSDKDDFLADKVGPGQLTNLMSTANISTTDIAGYDRAVTQLLAATAEYAVGDISRKLFATGQRVGTDPGFPNLYATAQCAFDITLEACRGCLEGLVARWWDTFPANVAGARIAGPRCLLRSEVYPFYTGAPMVVLRE</sequence>
<keyword evidence="1 3" id="KW-0732">Signal</keyword>
<dbReference type="PANTHER" id="PTHR32099">
    <property type="entry name" value="CYSTEINE-RICH REPEAT SECRETORY PROTEIN"/>
    <property type="match status" value="1"/>
</dbReference>
<dbReference type="Proteomes" id="UP000026962">
    <property type="component" value="Chromosome 4"/>
</dbReference>
<dbReference type="eggNOG" id="ENOG502QWDY">
    <property type="taxonomic scope" value="Eukaryota"/>
</dbReference>
<keyword evidence="6" id="KW-1185">Reference proteome</keyword>
<evidence type="ECO:0000313" key="5">
    <source>
        <dbReference type="EnsemblPlants" id="OPUNC04G25680.1"/>
    </source>
</evidence>
<dbReference type="PANTHER" id="PTHR32099:SF61">
    <property type="entry name" value="OS04G0316200 PROTEIN"/>
    <property type="match status" value="1"/>
</dbReference>
<dbReference type="PROSITE" id="PS51473">
    <property type="entry name" value="GNK2"/>
    <property type="match status" value="2"/>
</dbReference>
<organism evidence="5">
    <name type="scientific">Oryza punctata</name>
    <name type="common">Red rice</name>
    <dbReference type="NCBI Taxonomy" id="4537"/>
    <lineage>
        <taxon>Eukaryota</taxon>
        <taxon>Viridiplantae</taxon>
        <taxon>Streptophyta</taxon>
        <taxon>Embryophyta</taxon>
        <taxon>Tracheophyta</taxon>
        <taxon>Spermatophyta</taxon>
        <taxon>Magnoliopsida</taxon>
        <taxon>Liliopsida</taxon>
        <taxon>Poales</taxon>
        <taxon>Poaceae</taxon>
        <taxon>BOP clade</taxon>
        <taxon>Oryzoideae</taxon>
        <taxon>Oryzeae</taxon>
        <taxon>Oryzinae</taxon>
        <taxon>Oryza</taxon>
    </lineage>
</organism>
<feature type="domain" description="Gnk2-homologous" evidence="4">
    <location>
        <begin position="139"/>
        <end position="249"/>
    </location>
</feature>
<evidence type="ECO:0000256" key="2">
    <source>
        <dbReference type="ARBA" id="ARBA00022737"/>
    </source>
</evidence>
<dbReference type="InterPro" id="IPR002902">
    <property type="entry name" value="GNK2"/>
</dbReference>
<protein>
    <recommendedName>
        <fullName evidence="4">Gnk2-homologous domain-containing protein</fullName>
    </recommendedName>
</protein>
<dbReference type="HOGENOM" id="CLU_000288_35_0_1"/>
<dbReference type="EnsemblPlants" id="OPUNC04G25680.1">
    <property type="protein sequence ID" value="OPUNC04G25680.1"/>
    <property type="gene ID" value="OPUNC04G25680"/>
</dbReference>
<proteinExistence type="predicted"/>
<reference evidence="5" key="2">
    <citation type="submission" date="2018-05" db="EMBL/GenBank/DDBJ databases">
        <title>OpunRS2 (Oryza punctata Reference Sequence Version 2).</title>
        <authorList>
            <person name="Zhang J."/>
            <person name="Kudrna D."/>
            <person name="Lee S."/>
            <person name="Talag J."/>
            <person name="Welchert J."/>
            <person name="Wing R.A."/>
        </authorList>
    </citation>
    <scope>NUCLEOTIDE SEQUENCE [LARGE SCALE GENOMIC DNA]</scope>
</reference>
<dbReference type="OMA" id="LADHNFF"/>
<dbReference type="Gene3D" id="3.30.430.20">
    <property type="entry name" value="Gnk2 domain, C-X8-C-X2-C motif"/>
    <property type="match status" value="2"/>
</dbReference>
<reference evidence="5" key="1">
    <citation type="submission" date="2015-04" db="UniProtKB">
        <authorList>
            <consortium name="EnsemblPlants"/>
        </authorList>
    </citation>
    <scope>IDENTIFICATION</scope>
</reference>